<evidence type="ECO:0000256" key="10">
    <source>
        <dbReference type="RuleBase" id="RU366001"/>
    </source>
</evidence>
<feature type="transmembrane region" description="Helical" evidence="10">
    <location>
        <begin position="89"/>
        <end position="111"/>
    </location>
</feature>
<evidence type="ECO:0000256" key="2">
    <source>
        <dbReference type="ARBA" id="ARBA00011779"/>
    </source>
</evidence>
<keyword evidence="6 10" id="KW-1133">Transmembrane helix</keyword>
<keyword evidence="4" id="KW-1003">Cell membrane</keyword>
<evidence type="ECO:0000259" key="11">
    <source>
        <dbReference type="PROSITE" id="PS50928"/>
    </source>
</evidence>
<proteinExistence type="inferred from homology"/>
<dbReference type="eggNOG" id="COG0555">
    <property type="taxonomic scope" value="Bacteria"/>
</dbReference>
<dbReference type="SUPFAM" id="SSF161098">
    <property type="entry name" value="MetI-like"/>
    <property type="match status" value="1"/>
</dbReference>
<evidence type="ECO:0000313" key="12">
    <source>
        <dbReference type="EMBL" id="ABA24310.1"/>
    </source>
</evidence>
<dbReference type="NCBIfam" id="TIGR00969">
    <property type="entry name" value="3a0106s02"/>
    <property type="match status" value="1"/>
</dbReference>
<evidence type="ECO:0000256" key="1">
    <source>
        <dbReference type="ARBA" id="ARBA00004429"/>
    </source>
</evidence>
<name>Q3M3X6_TRIV2</name>
<dbReference type="Gene3D" id="1.10.3720.10">
    <property type="entry name" value="MetI-like"/>
    <property type="match status" value="1"/>
</dbReference>
<dbReference type="NCBIfam" id="TIGR02139">
    <property type="entry name" value="permease_CysT"/>
    <property type="match status" value="1"/>
</dbReference>
<dbReference type="CDD" id="cd06261">
    <property type="entry name" value="TM_PBP2"/>
    <property type="match status" value="1"/>
</dbReference>
<dbReference type="InterPro" id="IPR000515">
    <property type="entry name" value="MetI-like"/>
</dbReference>
<evidence type="ECO:0000256" key="4">
    <source>
        <dbReference type="ARBA" id="ARBA00022475"/>
    </source>
</evidence>
<dbReference type="InterPro" id="IPR005667">
    <property type="entry name" value="Sulph_transpt2"/>
</dbReference>
<dbReference type="AlphaFoldDB" id="Q3M3X6"/>
<dbReference type="STRING" id="240292.Ava_4713"/>
<dbReference type="InterPro" id="IPR011865">
    <property type="entry name" value="CysT_permease"/>
</dbReference>
<dbReference type="FunFam" id="1.10.3720.10:FF:000004">
    <property type="entry name" value="Sulfate transport system permease protein CysT"/>
    <property type="match status" value="1"/>
</dbReference>
<feature type="transmembrane region" description="Helical" evidence="10">
    <location>
        <begin position="316"/>
        <end position="340"/>
    </location>
</feature>
<comment type="caution">
    <text evidence="10">Lacks conserved residue(s) required for the propagation of feature annotation.</text>
</comment>
<dbReference type="PANTHER" id="PTHR30406">
    <property type="entry name" value="SULFATE TRANSPORT SYSTEM PERMEASE PROTEIN"/>
    <property type="match status" value="1"/>
</dbReference>
<evidence type="ECO:0000256" key="8">
    <source>
        <dbReference type="ARBA" id="ARBA00023136"/>
    </source>
</evidence>
<dbReference type="GO" id="GO:0005886">
    <property type="term" value="C:plasma membrane"/>
    <property type="evidence" value="ECO:0007669"/>
    <property type="project" value="UniProtKB-SubCell"/>
</dbReference>
<keyword evidence="5 10" id="KW-0812">Transmembrane</keyword>
<comment type="subunit">
    <text evidence="2">The complex is composed of two ATP-binding proteins (CysA), two transmembrane proteins (CysT and CysW) and a solute-binding protein (CysP).</text>
</comment>
<dbReference type="EMBL" id="CP000117">
    <property type="protein sequence ID" value="ABA24310.1"/>
    <property type="molecule type" value="Genomic_DNA"/>
</dbReference>
<keyword evidence="10" id="KW-0997">Cell inner membrane</keyword>
<organism evidence="12 13">
    <name type="scientific">Trichormus variabilis (strain ATCC 29413 / PCC 7937)</name>
    <name type="common">Anabaena variabilis</name>
    <dbReference type="NCBI Taxonomy" id="240292"/>
    <lineage>
        <taxon>Bacteria</taxon>
        <taxon>Bacillati</taxon>
        <taxon>Cyanobacteriota</taxon>
        <taxon>Cyanophyceae</taxon>
        <taxon>Nostocales</taxon>
        <taxon>Nostocaceae</taxon>
        <taxon>Trichormus</taxon>
    </lineage>
</organism>
<dbReference type="GO" id="GO:0015419">
    <property type="term" value="F:ABC-type sulfate transporter activity"/>
    <property type="evidence" value="ECO:0007669"/>
    <property type="project" value="UniProtKB-UniRule"/>
</dbReference>
<feature type="domain" description="ABC transmembrane type-1" evidence="11">
    <location>
        <begin position="134"/>
        <end position="337"/>
    </location>
</feature>
<dbReference type="KEGG" id="ava:Ava_4713"/>
<dbReference type="Proteomes" id="UP000002533">
    <property type="component" value="Chromosome"/>
</dbReference>
<feature type="transmembrane region" description="Helical" evidence="10">
    <location>
        <begin position="212"/>
        <end position="230"/>
    </location>
</feature>
<evidence type="ECO:0000256" key="7">
    <source>
        <dbReference type="ARBA" id="ARBA00023032"/>
    </source>
</evidence>
<evidence type="ECO:0000313" key="13">
    <source>
        <dbReference type="Proteomes" id="UP000002533"/>
    </source>
</evidence>
<dbReference type="HOGENOM" id="CLU_016047_14_0_3"/>
<feature type="transmembrane region" description="Helical" evidence="10">
    <location>
        <begin position="131"/>
        <end position="160"/>
    </location>
</feature>
<comment type="function">
    <text evidence="10">Part of the ABC transporter complex (TC 3.A.1.6.1) involved in sulfate/thiosulfate import.</text>
</comment>
<accession>Q3M3X6</accession>
<keyword evidence="8 10" id="KW-0472">Membrane</keyword>
<protein>
    <recommendedName>
        <fullName evidence="10">Sulfate transport system permease protein CysT</fullName>
    </recommendedName>
</protein>
<keyword evidence="7 10" id="KW-0764">Sulfate transport</keyword>
<evidence type="ECO:0000256" key="5">
    <source>
        <dbReference type="ARBA" id="ARBA00022692"/>
    </source>
</evidence>
<keyword evidence="3 10" id="KW-0813">Transport</keyword>
<comment type="function">
    <text evidence="9">Part of the ABC transporter complex CysAWTP (TC 3.A.1.6.1) involved in sulfate/thiosulfate import. Probably responsible for the translocation of the substrate across the membrane.</text>
</comment>
<comment type="similarity">
    <text evidence="10">Belongs to the binding-protein-dependent transport system permease family. CysTW subfamily.</text>
</comment>
<feature type="transmembrane region" description="Helical" evidence="10">
    <location>
        <begin position="262"/>
        <end position="280"/>
    </location>
</feature>
<reference evidence="13" key="1">
    <citation type="journal article" date="2014" name="Stand. Genomic Sci.">
        <title>Complete genome sequence of Anabaena variabilis ATCC 29413.</title>
        <authorList>
            <person name="Thiel T."/>
            <person name="Pratte B.S."/>
            <person name="Zhong J."/>
            <person name="Goodwin L."/>
            <person name="Copeland A."/>
            <person name="Lucas S."/>
            <person name="Han C."/>
            <person name="Pitluck S."/>
            <person name="Land M.L."/>
            <person name="Kyrpides N.C."/>
            <person name="Woyke T."/>
        </authorList>
    </citation>
    <scope>NUCLEOTIDE SEQUENCE [LARGE SCALE GENOMIC DNA]</scope>
    <source>
        <strain evidence="13">ATCC 29413 / PCC 7937</strain>
    </source>
</reference>
<dbReference type="PANTHER" id="PTHR30406:SF8">
    <property type="entry name" value="SULFATE TRANSPORT SYSTEM PERMEASE PROTEIN CYST"/>
    <property type="match status" value="1"/>
</dbReference>
<dbReference type="InterPro" id="IPR035906">
    <property type="entry name" value="MetI-like_sf"/>
</dbReference>
<sequence length="350" mass="39183">MCRVGIAHQHSDTFGNDHITHNSKINIVILWVKFLSNYQLPVTNYQHIKLNILCFFHFELFMTLSPTTKVDIKTSNWQVFIHKVVNLPWTWRITIGYLTVMLFVPIIAMFLKASTESPARFWEIATSELALATYNVTFVTSLLAALLNGVFGTLIAWVLVRYDFPLKRIVDATVDLPFALPTAVAGLTLATVYSDNGWIGSLLAPLGIKVSFTRLGVWVAMVFISLPFIVRTVQPVLQEMEHDVEEAAWSLGASQWQTFSKVILPPLFPSILTGVALGFSRAVGEYGSTVIIASNTPFQDLIAPVLIFQRLEQYDYSGATVIGIVLLTISLVMLLGINLLQGWSRRYDNK</sequence>
<evidence type="ECO:0000256" key="9">
    <source>
        <dbReference type="ARBA" id="ARBA00025323"/>
    </source>
</evidence>
<evidence type="ECO:0000256" key="6">
    <source>
        <dbReference type="ARBA" id="ARBA00022989"/>
    </source>
</evidence>
<comment type="subcellular location">
    <subcellularLocation>
        <location evidence="1 10">Cell inner membrane</location>
        <topology evidence="1 10">Multi-pass membrane protein</topology>
    </subcellularLocation>
</comment>
<gene>
    <name evidence="12" type="ordered locus">Ava_4713</name>
</gene>
<dbReference type="PROSITE" id="PS50928">
    <property type="entry name" value="ABC_TM1"/>
    <property type="match status" value="1"/>
</dbReference>
<evidence type="ECO:0000256" key="3">
    <source>
        <dbReference type="ARBA" id="ARBA00022448"/>
    </source>
</evidence>
<dbReference type="Pfam" id="PF00528">
    <property type="entry name" value="BPD_transp_1"/>
    <property type="match status" value="1"/>
</dbReference>